<reference evidence="1" key="2">
    <citation type="journal article" date="2015" name="Fish Shellfish Immunol.">
        <title>Early steps in the European eel (Anguilla anguilla)-Vibrio vulnificus interaction in the gills: Role of the RtxA13 toxin.</title>
        <authorList>
            <person name="Callol A."/>
            <person name="Pajuelo D."/>
            <person name="Ebbesson L."/>
            <person name="Teles M."/>
            <person name="MacKenzie S."/>
            <person name="Amaro C."/>
        </authorList>
    </citation>
    <scope>NUCLEOTIDE SEQUENCE</scope>
</reference>
<reference evidence="1" key="1">
    <citation type="submission" date="2014-11" db="EMBL/GenBank/DDBJ databases">
        <authorList>
            <person name="Amaro Gonzalez C."/>
        </authorList>
    </citation>
    <scope>NUCLEOTIDE SEQUENCE</scope>
</reference>
<protein>
    <submittedName>
        <fullName evidence="1">Uncharacterized protein</fullName>
    </submittedName>
</protein>
<accession>A0A0E9VXQ8</accession>
<dbReference type="AlphaFoldDB" id="A0A0E9VXQ8"/>
<sequence>MSGGRDLYNISALSVCMFSRSANSPFNCEDGY</sequence>
<evidence type="ECO:0000313" key="1">
    <source>
        <dbReference type="EMBL" id="JAH82043.1"/>
    </source>
</evidence>
<name>A0A0E9VXQ8_ANGAN</name>
<organism evidence="1">
    <name type="scientific">Anguilla anguilla</name>
    <name type="common">European freshwater eel</name>
    <name type="synonym">Muraena anguilla</name>
    <dbReference type="NCBI Taxonomy" id="7936"/>
    <lineage>
        <taxon>Eukaryota</taxon>
        <taxon>Metazoa</taxon>
        <taxon>Chordata</taxon>
        <taxon>Craniata</taxon>
        <taxon>Vertebrata</taxon>
        <taxon>Euteleostomi</taxon>
        <taxon>Actinopterygii</taxon>
        <taxon>Neopterygii</taxon>
        <taxon>Teleostei</taxon>
        <taxon>Anguilliformes</taxon>
        <taxon>Anguillidae</taxon>
        <taxon>Anguilla</taxon>
    </lineage>
</organism>
<proteinExistence type="predicted"/>
<dbReference type="EMBL" id="GBXM01026534">
    <property type="protein sequence ID" value="JAH82043.1"/>
    <property type="molecule type" value="Transcribed_RNA"/>
</dbReference>